<evidence type="ECO:0000256" key="1">
    <source>
        <dbReference type="ARBA" id="ARBA00022737"/>
    </source>
</evidence>
<proteinExistence type="predicted"/>
<dbReference type="InterPro" id="IPR056884">
    <property type="entry name" value="NPHP3-like_N"/>
</dbReference>
<dbReference type="OMA" id="VSFFFAQ"/>
<name>A0A1Y2M1A6_EPING</name>
<dbReference type="Pfam" id="PF24809">
    <property type="entry name" value="DUF7708"/>
    <property type="match status" value="1"/>
</dbReference>
<dbReference type="STRING" id="105696.A0A1Y2M1A6"/>
<dbReference type="Pfam" id="PF24883">
    <property type="entry name" value="NPHP3_N"/>
    <property type="match status" value="1"/>
</dbReference>
<keyword evidence="1" id="KW-0677">Repeat</keyword>
<feature type="domain" description="DUF7708" evidence="4">
    <location>
        <begin position="86"/>
        <end position="224"/>
    </location>
</feature>
<evidence type="ECO:0000259" key="3">
    <source>
        <dbReference type="Pfam" id="PF22939"/>
    </source>
</evidence>
<organism evidence="6 7">
    <name type="scientific">Epicoccum nigrum</name>
    <name type="common">Soil fungus</name>
    <name type="synonym">Epicoccum purpurascens</name>
    <dbReference type="NCBI Taxonomy" id="105696"/>
    <lineage>
        <taxon>Eukaryota</taxon>
        <taxon>Fungi</taxon>
        <taxon>Dikarya</taxon>
        <taxon>Ascomycota</taxon>
        <taxon>Pezizomycotina</taxon>
        <taxon>Dothideomycetes</taxon>
        <taxon>Pleosporomycetidae</taxon>
        <taxon>Pleosporales</taxon>
        <taxon>Pleosporineae</taxon>
        <taxon>Didymellaceae</taxon>
        <taxon>Epicoccum</taxon>
    </lineage>
</organism>
<dbReference type="EMBL" id="KZ107844">
    <property type="protein sequence ID" value="OSS49018.1"/>
    <property type="molecule type" value="Genomic_DNA"/>
</dbReference>
<keyword evidence="2" id="KW-0175">Coiled coil</keyword>
<dbReference type="InterPro" id="IPR056125">
    <property type="entry name" value="DUF7708"/>
</dbReference>
<reference evidence="6 7" key="1">
    <citation type="journal article" date="2017" name="Genome Announc.">
        <title>Genome sequence of the saprophytic ascomycete Epicoccum nigrum ICMP 19927 strain isolated from New Zealand.</title>
        <authorList>
            <person name="Fokin M."/>
            <person name="Fleetwood D."/>
            <person name="Weir B.S."/>
            <person name="Villas-Boas S.G."/>
        </authorList>
    </citation>
    <scope>NUCLEOTIDE SEQUENCE [LARGE SCALE GENOMIC DNA]</scope>
    <source>
        <strain evidence="6 7">ICMP 19927</strain>
    </source>
</reference>
<evidence type="ECO:0000259" key="4">
    <source>
        <dbReference type="Pfam" id="PF24809"/>
    </source>
</evidence>
<feature type="coiled-coil region" evidence="2">
    <location>
        <begin position="192"/>
        <end position="219"/>
    </location>
</feature>
<feature type="domain" description="GPI inositol-deacylase winged helix" evidence="3">
    <location>
        <begin position="594"/>
        <end position="676"/>
    </location>
</feature>
<evidence type="ECO:0000259" key="5">
    <source>
        <dbReference type="Pfam" id="PF24883"/>
    </source>
</evidence>
<evidence type="ECO:0000313" key="6">
    <source>
        <dbReference type="EMBL" id="OSS49018.1"/>
    </source>
</evidence>
<feature type="domain" description="Nephrocystin 3-like N-terminal" evidence="5">
    <location>
        <begin position="309"/>
        <end position="462"/>
    </location>
</feature>
<dbReference type="Gene3D" id="3.40.50.300">
    <property type="entry name" value="P-loop containing nucleotide triphosphate hydrolases"/>
    <property type="match status" value="1"/>
</dbReference>
<dbReference type="InterPro" id="IPR054471">
    <property type="entry name" value="GPIID_WHD"/>
</dbReference>
<dbReference type="InParanoid" id="A0A1Y2M1A6"/>
<gene>
    <name evidence="6" type="ORF">B5807_05549</name>
</gene>
<dbReference type="SUPFAM" id="SSF52540">
    <property type="entry name" value="P-loop containing nucleoside triphosphate hydrolases"/>
    <property type="match status" value="1"/>
</dbReference>
<dbReference type="AlphaFoldDB" id="A0A1Y2M1A6"/>
<dbReference type="PANTHER" id="PTHR10039">
    <property type="entry name" value="AMELOGENIN"/>
    <property type="match status" value="1"/>
</dbReference>
<protein>
    <submittedName>
        <fullName evidence="6">Uncharacterized protein</fullName>
    </submittedName>
</protein>
<keyword evidence="7" id="KW-1185">Reference proteome</keyword>
<dbReference type="InterPro" id="IPR027417">
    <property type="entry name" value="P-loop_NTPase"/>
</dbReference>
<dbReference type="Proteomes" id="UP000193240">
    <property type="component" value="Unassembled WGS sequence"/>
</dbReference>
<sequence length="743" mass="84904">MLRSASLTSLSLVPGRRHPYTMSSDPLAIALDEFQRILTPDQTARLKSYSNHAPTPDDVVSLTDQVIQSNASRKSRIFASRLHGLLGSVQQYCNIVDTCVGPNQIASLVWGSIKLVILTSSNFVEYFDKLSERVAQLSNYCPRFLEYQKLFSTSTRLQQALSDFHAVVVSFCSKALHVIQERGVKRFSKSVWKSFKIEFKEVEERISEAKNEVAEELALASEQEAHKFRGYLTVEVEKNNSFRVEQRSEIEASRDFRSQQTHALQRTEARQIQKILREQERQKIRLLRLIPSHDYTLSLRRVRGLRCEGTCDWLLQRPEIREWIELSNAKHLWCYGIPGCGKSVLLGHVIDHLKRSFAGRSSTVVIHYFFDSSEKKSLQASAFLRCILHQAITVDNLLPDSQRRLESLFEDQIGESEPATDDLAQLFCHFLRKFKCAFLLIDGLDEVSRTEQRNVKALLTTIRTIDSARIFAMTHADMDMTKVLTCCSCLQIKADDLEHDIAAFIQSQIDTYSQNDLLGCSSSALDLIKQKLVSDAEGMFLWANLQFKAIIDACEEDGTPDRIPDLLEALPQGIADFYSLLLRRVTEAPDQQAERAKRAFQWAIYGRRPLTIEELEEAVSITMGQKSWNVPAFKLDISRLGRLCANLIDHDEATKRVILAHHSVELFLRNESDREDLRAFAINEVKIEQYLAEVCLTYLSFTDFHKALVRTPDTRQLHALDQPTRLIQDMTPGMIRPWISKAD</sequence>
<evidence type="ECO:0000313" key="7">
    <source>
        <dbReference type="Proteomes" id="UP000193240"/>
    </source>
</evidence>
<evidence type="ECO:0000256" key="2">
    <source>
        <dbReference type="SAM" id="Coils"/>
    </source>
</evidence>
<accession>A0A1Y2M1A6</accession>
<dbReference type="Pfam" id="PF22939">
    <property type="entry name" value="WHD_GPIID"/>
    <property type="match status" value="1"/>
</dbReference>